<evidence type="ECO:0000256" key="1">
    <source>
        <dbReference type="ARBA" id="ARBA00006739"/>
    </source>
</evidence>
<sequence length="354" mass="42193">MKTLISIVVPVFNVEKYLSRCIESIIRQSYKDLEIILIDDGSSDRSGQICDKYGKIDKRIKVIHKKNGGLSDARNVGIDLARGNYIGFVDSDDYIHEDMYLFLYNTISVNDCDIAEVGYQTFFHDKDIKDLDNHSKVILYTKQQAVISAIVNHQCQTYVWNKLYKKELWDKVKFPKGKLFEDEFTTYKIFNISTKVAVLNKKMYYYFQREKSIAHTFSIKTLDHCEALNQMMRFIESEYPEALPISCIKYYINNLWHLQDLLINRKKVANSKWLINEMINELMSYSKYLENKEKFMRTANKIFMNDYSELLVQRKKVKIIFFFLKRSVWLFYIILRFRRMAKRVTTLPRKMLHS</sequence>
<dbReference type="AlphaFoldDB" id="A0A917W1H1"/>
<evidence type="ECO:0000259" key="4">
    <source>
        <dbReference type="Pfam" id="PF00535"/>
    </source>
</evidence>
<dbReference type="CDD" id="cd00761">
    <property type="entry name" value="Glyco_tranf_GTA_type"/>
    <property type="match status" value="1"/>
</dbReference>
<reference evidence="5" key="1">
    <citation type="journal article" date="2014" name="Int. J. Syst. Evol. Microbiol.">
        <title>Complete genome sequence of Corynebacterium casei LMG S-19264T (=DSM 44701T), isolated from a smear-ripened cheese.</title>
        <authorList>
            <consortium name="US DOE Joint Genome Institute (JGI-PGF)"/>
            <person name="Walter F."/>
            <person name="Albersmeier A."/>
            <person name="Kalinowski J."/>
            <person name="Ruckert C."/>
        </authorList>
    </citation>
    <scope>NUCLEOTIDE SEQUENCE</scope>
    <source>
        <strain evidence="5">JCM 15325</strain>
    </source>
</reference>
<evidence type="ECO:0000256" key="2">
    <source>
        <dbReference type="ARBA" id="ARBA00022676"/>
    </source>
</evidence>
<dbReference type="InterPro" id="IPR001173">
    <property type="entry name" value="Glyco_trans_2-like"/>
</dbReference>
<keyword evidence="6" id="KW-1185">Reference proteome</keyword>
<organism evidence="5 6">
    <name type="scientific">Sporolactobacillus putidus</name>
    <dbReference type="NCBI Taxonomy" id="492735"/>
    <lineage>
        <taxon>Bacteria</taxon>
        <taxon>Bacillati</taxon>
        <taxon>Bacillota</taxon>
        <taxon>Bacilli</taxon>
        <taxon>Bacillales</taxon>
        <taxon>Sporolactobacillaceae</taxon>
        <taxon>Sporolactobacillus</taxon>
    </lineage>
</organism>
<keyword evidence="2" id="KW-0328">Glycosyltransferase</keyword>
<dbReference type="Gene3D" id="3.90.550.10">
    <property type="entry name" value="Spore Coat Polysaccharide Biosynthesis Protein SpsA, Chain A"/>
    <property type="match status" value="1"/>
</dbReference>
<keyword evidence="3 5" id="KW-0808">Transferase</keyword>
<protein>
    <submittedName>
        <fullName evidence="5">Glycosyl transferase</fullName>
    </submittedName>
</protein>
<name>A0A917W1H1_9BACL</name>
<comment type="caution">
    <text evidence="5">The sequence shown here is derived from an EMBL/GenBank/DDBJ whole genome shotgun (WGS) entry which is preliminary data.</text>
</comment>
<dbReference type="PANTHER" id="PTHR22916">
    <property type="entry name" value="GLYCOSYLTRANSFERASE"/>
    <property type="match status" value="1"/>
</dbReference>
<comment type="similarity">
    <text evidence="1">Belongs to the glycosyltransferase 2 family.</text>
</comment>
<feature type="domain" description="Glycosyltransferase 2-like" evidence="4">
    <location>
        <begin position="6"/>
        <end position="150"/>
    </location>
</feature>
<gene>
    <name evidence="5" type="ORF">GCM10007968_20410</name>
</gene>
<proteinExistence type="inferred from homology"/>
<evidence type="ECO:0000313" key="5">
    <source>
        <dbReference type="EMBL" id="GGL56235.1"/>
    </source>
</evidence>
<dbReference type="EMBL" id="BMOK01000008">
    <property type="protein sequence ID" value="GGL56235.1"/>
    <property type="molecule type" value="Genomic_DNA"/>
</dbReference>
<dbReference type="Pfam" id="PF00535">
    <property type="entry name" value="Glycos_transf_2"/>
    <property type="match status" value="1"/>
</dbReference>
<dbReference type="PANTHER" id="PTHR22916:SF51">
    <property type="entry name" value="GLYCOSYLTRANSFERASE EPSH-RELATED"/>
    <property type="match status" value="1"/>
</dbReference>
<dbReference type="Proteomes" id="UP000654670">
    <property type="component" value="Unassembled WGS sequence"/>
</dbReference>
<accession>A0A917W1H1</accession>
<dbReference type="SUPFAM" id="SSF53448">
    <property type="entry name" value="Nucleotide-diphospho-sugar transferases"/>
    <property type="match status" value="1"/>
</dbReference>
<dbReference type="RefSeq" id="WP_188803013.1">
    <property type="nucleotide sequence ID" value="NZ_BMOK01000008.1"/>
</dbReference>
<evidence type="ECO:0000256" key="3">
    <source>
        <dbReference type="ARBA" id="ARBA00022679"/>
    </source>
</evidence>
<dbReference type="InterPro" id="IPR029044">
    <property type="entry name" value="Nucleotide-diphossugar_trans"/>
</dbReference>
<evidence type="ECO:0000313" key="6">
    <source>
        <dbReference type="Proteomes" id="UP000654670"/>
    </source>
</evidence>
<dbReference type="GO" id="GO:0016757">
    <property type="term" value="F:glycosyltransferase activity"/>
    <property type="evidence" value="ECO:0007669"/>
    <property type="project" value="UniProtKB-KW"/>
</dbReference>
<reference evidence="5" key="2">
    <citation type="submission" date="2020-09" db="EMBL/GenBank/DDBJ databases">
        <authorList>
            <person name="Sun Q."/>
            <person name="Ohkuma M."/>
        </authorList>
    </citation>
    <scope>NUCLEOTIDE SEQUENCE</scope>
    <source>
        <strain evidence="5">JCM 15325</strain>
    </source>
</reference>